<dbReference type="InterPro" id="IPR011990">
    <property type="entry name" value="TPR-like_helical_dom_sf"/>
</dbReference>
<evidence type="ECO:0000256" key="1">
    <source>
        <dbReference type="ARBA" id="ARBA00022737"/>
    </source>
</evidence>
<dbReference type="Pfam" id="PF13812">
    <property type="entry name" value="PPR_3"/>
    <property type="match status" value="1"/>
</dbReference>
<dbReference type="PROSITE" id="PS51375">
    <property type="entry name" value="PPR"/>
    <property type="match status" value="1"/>
</dbReference>
<sequence length="690" mass="75018">MQLYERCFPRPVVLPGSVAPRPPGARLPGDRRFQRDCSDYAAYPPEPPPPSGGRRVPLQLLAFNTLLQLLSSLPEDEGLLGPVLELFEHKCELQRHHLSLSPPAQSPAYSYCNEYSVSSYLSFLTKHHPRDAALAGTVSSFQDDLLPSLGIRMNAVILSQLATLTSLLSPPSSPPDISPLLSLISRHSASIPPPSLTASYNVALNRLLSDPSTPPARISSLLSSAMSAAPFDRYTYCSLMSYYVRFPAPGNDRRWVGEEIVRVAARAMGEGIFDEEIAGTALKGCTFMNSWAPPDSLPPPSPPLAVFPAARDADVDVDDVPAFAMRVYEQMTKSNIKIDSGSYSNLIETLYKSRRPDLASKVFSDYKTSIRRTADAPPQPMSDLVVAVVLRGLDYSQDYAAAVALFNEASSTPSSISPFTVSAALMACGNEAKRRPLDNADVIYEAERVFDAIKGGKVNSVMANNMISLYSSASLPEDRAKMWSVLEFMEQGGVRPNIITFGTLMAGCDSWADATRVLDEMDRRNTTANEYVLSSLVKVAKGDGARLDSTLPVFSAVNEKLARGVNELTAAFLLKELLAAGSSDSALAVWQQVKQRTQVLASVVVEGLVGAGCVDEAVHFVSTSDNEEMGLTTTAYCTLVQACERKGMLRNSLKVMNLMKKRGIAFYEIPWLDAAFKRGLVVFNSIAKNE</sequence>
<dbReference type="EMBL" id="BRYB01000380">
    <property type="protein sequence ID" value="GMI28924.1"/>
    <property type="molecule type" value="Genomic_DNA"/>
</dbReference>
<protein>
    <recommendedName>
        <fullName evidence="5">Pentacotripeptide-repeat region of PRORP domain-containing protein</fullName>
    </recommendedName>
</protein>
<proteinExistence type="predicted"/>
<dbReference type="Gene3D" id="1.25.40.10">
    <property type="entry name" value="Tetratricopeptide repeat domain"/>
    <property type="match status" value="3"/>
</dbReference>
<evidence type="ECO:0000256" key="2">
    <source>
        <dbReference type="PROSITE-ProRule" id="PRU00708"/>
    </source>
</evidence>
<keyword evidence="4" id="KW-1185">Reference proteome</keyword>
<dbReference type="Proteomes" id="UP001165060">
    <property type="component" value="Unassembled WGS sequence"/>
</dbReference>
<dbReference type="Pfam" id="PF01535">
    <property type="entry name" value="PPR"/>
    <property type="match status" value="1"/>
</dbReference>
<comment type="caution">
    <text evidence="3">The sequence shown here is derived from an EMBL/GenBank/DDBJ whole genome shotgun (WGS) entry which is preliminary data.</text>
</comment>
<dbReference type="PANTHER" id="PTHR47936:SF1">
    <property type="entry name" value="PENTATRICOPEPTIDE REPEAT-CONTAINING PROTEIN GUN1, CHLOROPLASTIC"/>
    <property type="match status" value="1"/>
</dbReference>
<gene>
    <name evidence="3" type="ORF">TeGR_g9056</name>
</gene>
<evidence type="ECO:0008006" key="5">
    <source>
        <dbReference type="Google" id="ProtNLM"/>
    </source>
</evidence>
<accession>A0ABQ6MN64</accession>
<evidence type="ECO:0000313" key="4">
    <source>
        <dbReference type="Proteomes" id="UP001165060"/>
    </source>
</evidence>
<name>A0ABQ6MN64_9STRA</name>
<organism evidence="3 4">
    <name type="scientific">Tetraparma gracilis</name>
    <dbReference type="NCBI Taxonomy" id="2962635"/>
    <lineage>
        <taxon>Eukaryota</taxon>
        <taxon>Sar</taxon>
        <taxon>Stramenopiles</taxon>
        <taxon>Ochrophyta</taxon>
        <taxon>Bolidophyceae</taxon>
        <taxon>Parmales</taxon>
        <taxon>Triparmaceae</taxon>
        <taxon>Tetraparma</taxon>
    </lineage>
</organism>
<evidence type="ECO:0000313" key="3">
    <source>
        <dbReference type="EMBL" id="GMI28924.1"/>
    </source>
</evidence>
<reference evidence="3 4" key="1">
    <citation type="journal article" date="2023" name="Commun. Biol.">
        <title>Genome analysis of Parmales, the sister group of diatoms, reveals the evolutionary specialization of diatoms from phago-mixotrophs to photoautotrophs.</title>
        <authorList>
            <person name="Ban H."/>
            <person name="Sato S."/>
            <person name="Yoshikawa S."/>
            <person name="Yamada K."/>
            <person name="Nakamura Y."/>
            <person name="Ichinomiya M."/>
            <person name="Sato N."/>
            <person name="Blanc-Mathieu R."/>
            <person name="Endo H."/>
            <person name="Kuwata A."/>
            <person name="Ogata H."/>
        </authorList>
    </citation>
    <scope>NUCLEOTIDE SEQUENCE [LARGE SCALE GENOMIC DNA]</scope>
</reference>
<dbReference type="PANTHER" id="PTHR47936">
    <property type="entry name" value="PPR_LONG DOMAIN-CONTAINING PROTEIN"/>
    <property type="match status" value="1"/>
</dbReference>
<feature type="repeat" description="PPR" evidence="2">
    <location>
        <begin position="632"/>
        <end position="666"/>
    </location>
</feature>
<dbReference type="InterPro" id="IPR002885">
    <property type="entry name" value="PPR_rpt"/>
</dbReference>
<keyword evidence="1" id="KW-0677">Repeat</keyword>